<dbReference type="GO" id="GO:0010181">
    <property type="term" value="F:FMN binding"/>
    <property type="evidence" value="ECO:0007669"/>
    <property type="project" value="InterPro"/>
</dbReference>
<feature type="domain" description="FAD-dependent oxidoreductase 2 FAD-binding" evidence="6">
    <location>
        <begin position="6"/>
        <end position="429"/>
    </location>
</feature>
<evidence type="ECO:0000313" key="7">
    <source>
        <dbReference type="EMBL" id="TDG68320.1"/>
    </source>
</evidence>
<dbReference type="RefSeq" id="WP_050792589.1">
    <property type="nucleotide sequence ID" value="NZ_JAGYGP010000001.1"/>
</dbReference>
<dbReference type="STRING" id="907931.GCA_000165675_00401"/>
<comment type="cofactor">
    <cofactor evidence="1">
        <name>FAD</name>
        <dbReference type="ChEBI" id="CHEBI:57692"/>
    </cofactor>
</comment>
<name>A0A4R5N9I4_9LACO</name>
<dbReference type="AlphaFoldDB" id="A0A4R5N9I4"/>
<evidence type="ECO:0000256" key="4">
    <source>
        <dbReference type="ARBA" id="ARBA00023002"/>
    </source>
</evidence>
<gene>
    <name evidence="7" type="ORF">C5L23_000626</name>
</gene>
<dbReference type="PRINTS" id="PR00368">
    <property type="entry name" value="FADPNR"/>
</dbReference>
<comment type="similarity">
    <text evidence="5">Belongs to the FAD-dependent oxidoreductase 2 family. FRD/SDH subfamily.</text>
</comment>
<dbReference type="Gene3D" id="3.90.700.10">
    <property type="entry name" value="Succinate dehydrogenase/fumarate reductase flavoprotein, catalytic domain"/>
    <property type="match status" value="1"/>
</dbReference>
<dbReference type="NCBIfam" id="TIGR01813">
    <property type="entry name" value="flavo_cyto_c"/>
    <property type="match status" value="1"/>
</dbReference>
<keyword evidence="8" id="KW-1185">Reference proteome</keyword>
<dbReference type="FunFam" id="3.90.700.10:FF:000007">
    <property type="entry name" value="NADH-dependent fumarate reductase"/>
    <property type="match status" value="1"/>
</dbReference>
<evidence type="ECO:0000256" key="3">
    <source>
        <dbReference type="ARBA" id="ARBA00022827"/>
    </source>
</evidence>
<dbReference type="InterPro" id="IPR010960">
    <property type="entry name" value="Flavocytochrome_c"/>
</dbReference>
<sequence length="452" mass="49839">MNENYDVIIIGSGSAGLVSAIQAYELGLKPIIIEKMPSIGGNTKRASSGMNAAETTVQQKKGIQDTTTSFYDDTYRIGHQKNDPAILKYFVAHSNQAIEWLAQHYILLEDLTLTAGMTKKRTHRPASTAPIGQYLINGLLSQIKTYHIPILLSTKVTALKQNSQGWINGVAISTKELSKETVLDGRAVILATGGFAANQKLIQQYSQLIGYPTTNQVGATGDGLFLAENVGAQLCNLENIQIHPTAHVNQVTGRTYLIGEALRGEGAILVNHQGERFVNELADRQIVSATIEHDSFLIFDQRIRERSQAVDFYDKMGFVQQGETISELATRTHLDTKRLRDTLENWEKSVRAHNDPDFKRPILSQQLPFKSPFYAIRIQPAVHYTMGGVRINTKTEVMNAQQEVIHGLFAAGEVTSGLHGDNRVGGNSIAETIVFGQQAGRQAAQYIQRLVN</sequence>
<dbReference type="PANTHER" id="PTHR43400">
    <property type="entry name" value="FUMARATE REDUCTASE"/>
    <property type="match status" value="1"/>
</dbReference>
<dbReference type="SUPFAM" id="SSF51905">
    <property type="entry name" value="FAD/NAD(P)-binding domain"/>
    <property type="match status" value="1"/>
</dbReference>
<dbReference type="EMBL" id="PUFI01000014">
    <property type="protein sequence ID" value="TDG68320.1"/>
    <property type="molecule type" value="Genomic_DNA"/>
</dbReference>
<dbReference type="GO" id="GO:0033765">
    <property type="term" value="F:steroid dehydrogenase activity, acting on the CH-CH group of donors"/>
    <property type="evidence" value="ECO:0007669"/>
    <property type="project" value="UniProtKB-ARBA"/>
</dbReference>
<proteinExistence type="inferred from homology"/>
<organism evidence="7 8">
    <name type="scientific">Leuconostoc fallax</name>
    <dbReference type="NCBI Taxonomy" id="1251"/>
    <lineage>
        <taxon>Bacteria</taxon>
        <taxon>Bacillati</taxon>
        <taxon>Bacillota</taxon>
        <taxon>Bacilli</taxon>
        <taxon>Lactobacillales</taxon>
        <taxon>Lactobacillaceae</taxon>
        <taxon>Leuconostoc</taxon>
    </lineage>
</organism>
<evidence type="ECO:0000256" key="2">
    <source>
        <dbReference type="ARBA" id="ARBA00022630"/>
    </source>
</evidence>
<keyword evidence="2 5" id="KW-0285">Flavoprotein</keyword>
<evidence type="ECO:0000256" key="1">
    <source>
        <dbReference type="ARBA" id="ARBA00001974"/>
    </source>
</evidence>
<dbReference type="PANTHER" id="PTHR43400:SF7">
    <property type="entry name" value="FAD-DEPENDENT OXIDOREDUCTASE 2 FAD BINDING DOMAIN-CONTAINING PROTEIN"/>
    <property type="match status" value="1"/>
</dbReference>
<evidence type="ECO:0000256" key="5">
    <source>
        <dbReference type="RuleBase" id="RU366062"/>
    </source>
</evidence>
<reference evidence="7 8" key="1">
    <citation type="journal article" date="2019" name="Appl. Microbiol. Biotechnol.">
        <title>Uncovering carbohydrate metabolism through a genotype-phenotype association study of 56 lactic acid bacteria genomes.</title>
        <authorList>
            <person name="Buron-Moles G."/>
            <person name="Chailyan A."/>
            <person name="Dolejs I."/>
            <person name="Forster J."/>
            <person name="Miks M.H."/>
        </authorList>
    </citation>
    <scope>NUCLEOTIDE SEQUENCE [LARGE SCALE GENOMIC DNA]</scope>
    <source>
        <strain evidence="7 8">ATCC 700006</strain>
    </source>
</reference>
<dbReference type="InterPro" id="IPR027477">
    <property type="entry name" value="Succ_DH/fumarate_Rdtase_cat_sf"/>
</dbReference>
<evidence type="ECO:0000313" key="8">
    <source>
        <dbReference type="Proteomes" id="UP000295681"/>
    </source>
</evidence>
<dbReference type="Proteomes" id="UP000295681">
    <property type="component" value="Unassembled WGS sequence"/>
</dbReference>
<keyword evidence="3 5" id="KW-0274">FAD</keyword>
<dbReference type="InterPro" id="IPR036188">
    <property type="entry name" value="FAD/NAD-bd_sf"/>
</dbReference>
<dbReference type="SUPFAM" id="SSF56425">
    <property type="entry name" value="Succinate dehydrogenase/fumarate reductase flavoprotein, catalytic domain"/>
    <property type="match status" value="1"/>
</dbReference>
<comment type="caution">
    <text evidence="7">The sequence shown here is derived from an EMBL/GenBank/DDBJ whole genome shotgun (WGS) entry which is preliminary data.</text>
</comment>
<accession>A0A4R5N9I4</accession>
<keyword evidence="4 5" id="KW-0560">Oxidoreductase</keyword>
<evidence type="ECO:0000259" key="6">
    <source>
        <dbReference type="Pfam" id="PF00890"/>
    </source>
</evidence>
<dbReference type="InterPro" id="IPR050315">
    <property type="entry name" value="FAD-oxidoreductase_2"/>
</dbReference>
<dbReference type="Gene3D" id="3.50.50.60">
    <property type="entry name" value="FAD/NAD(P)-binding domain"/>
    <property type="match status" value="1"/>
</dbReference>
<dbReference type="InterPro" id="IPR003953">
    <property type="entry name" value="FAD-dep_OxRdtase_2_FAD-bd"/>
</dbReference>
<dbReference type="Pfam" id="PF00890">
    <property type="entry name" value="FAD_binding_2"/>
    <property type="match status" value="1"/>
</dbReference>
<protein>
    <recommendedName>
        <fullName evidence="6">FAD-dependent oxidoreductase 2 FAD-binding domain-containing protein</fullName>
    </recommendedName>
</protein>